<proteinExistence type="predicted"/>
<keyword evidence="2" id="KW-1185">Reference proteome</keyword>
<evidence type="ECO:0000313" key="1">
    <source>
        <dbReference type="EMBL" id="UXP33620.1"/>
    </source>
</evidence>
<name>A0ABY6CSX7_9BACT</name>
<protein>
    <recommendedName>
        <fullName evidence="3">Heparinase II/III-like protein</fullName>
    </recommendedName>
</protein>
<accession>A0ABY6CSX7</accession>
<dbReference type="Proteomes" id="UP001065174">
    <property type="component" value="Chromosome"/>
</dbReference>
<organism evidence="1 2">
    <name type="scientific">Reichenbachiella agarivorans</name>
    <dbReference type="NCBI Taxonomy" id="2979464"/>
    <lineage>
        <taxon>Bacteria</taxon>
        <taxon>Pseudomonadati</taxon>
        <taxon>Bacteroidota</taxon>
        <taxon>Cytophagia</taxon>
        <taxon>Cytophagales</taxon>
        <taxon>Reichenbachiellaceae</taxon>
        <taxon>Reichenbachiella</taxon>
    </lineage>
</organism>
<dbReference type="Gene3D" id="2.70.98.70">
    <property type="match status" value="1"/>
</dbReference>
<gene>
    <name evidence="1" type="ORF">N6H18_06590</name>
</gene>
<dbReference type="EMBL" id="CP106679">
    <property type="protein sequence ID" value="UXP33620.1"/>
    <property type="molecule type" value="Genomic_DNA"/>
</dbReference>
<evidence type="ECO:0008006" key="3">
    <source>
        <dbReference type="Google" id="ProtNLM"/>
    </source>
</evidence>
<reference evidence="1" key="1">
    <citation type="submission" date="2022-09" db="EMBL/GenBank/DDBJ databases">
        <title>Comparative genomics and taxonomic characterization of three novel marine species of genus Reichenbachiella exhibiting antioxidant and polysaccharide degradation activities.</title>
        <authorList>
            <person name="Muhammad N."/>
            <person name="Lee Y.-J."/>
            <person name="Ko J."/>
            <person name="Kim S.-G."/>
        </authorList>
    </citation>
    <scope>NUCLEOTIDE SEQUENCE</scope>
    <source>
        <strain evidence="1">BKB1-1</strain>
    </source>
</reference>
<sequence>MNGIKILILFLFVILLSIQSGTAGNIINTADYPYWRQLAADSPFFAEMKASAIHTANNGIETRDVMGGCALAYILDPENKTVYIDKIKAKFETRITDMKIGNGAATSSVPSHELFYALLALDVIRYDLDSATLVSYESILKSKIMSLVIGKWDPHGWAMRMLWYKYIGEEDNFLNAKINFDIGLSEHYMANDGVSPAGTGYCVQRFNSIERAAKNTTLDIMEYMGYHEYYTNPGLIGLHEFMYGYATSPFGRVMLYGDSRNTHDQEAWTTEDTVIVSPTIVKSARFSPEAYQYAMWVLREGAGISSGILKGHLSNYLVMAGSAVNNNPLEFDTNDAAMAPSRLFKNFGALKSKEQSKDALYMSMQNLTGNTEYHTHYEVNALALSGYGEILMRNAGYNGPGKDVTIDGATATFEYMHSDSESSNNLMIGGKKHTAYVGEGITEGLIGQDVEYFRGSSTTAIEGSHDRDVVFVQPSDGANGYYLVMDHVLTDHAGDNVNIAWHPNAGILNIIKPETQYFSEIKQESGADGPHIFTENEAKLTTFLATPPATVEIKRTANQAREYTYAADYMYVNYDPVDKRKDILTVLFPGDKTHKTGDLSRIVAADYTGSKIAQGDIQDVAFTSSGATVGQYGTKTFQGEDVLFRMNSKRFISYFVKGVSFDDKKTRCGFEADQPIALYMNASEMDTGMRGIITSSGTKVTLYYPKISAVKLNEAAAVITASGSNWIQIQVPSGTFTVEIVSPHSL</sequence>
<dbReference type="RefSeq" id="WP_262311049.1">
    <property type="nucleotide sequence ID" value="NZ_CP106679.1"/>
</dbReference>
<evidence type="ECO:0000313" key="2">
    <source>
        <dbReference type="Proteomes" id="UP001065174"/>
    </source>
</evidence>